<keyword evidence="3 6" id="KW-0479">Metal-binding</keyword>
<dbReference type="InterPro" id="IPR036396">
    <property type="entry name" value="Cyt_P450_sf"/>
</dbReference>
<name>F4S879_MELLP</name>
<dbReference type="Pfam" id="PF00067">
    <property type="entry name" value="p450"/>
    <property type="match status" value="1"/>
</dbReference>
<dbReference type="KEGG" id="mlr:MELLADRAFT_118362"/>
<evidence type="ECO:0000256" key="6">
    <source>
        <dbReference type="PIRSR" id="PIRSR602401-1"/>
    </source>
</evidence>
<dbReference type="InterPro" id="IPR050121">
    <property type="entry name" value="Cytochrome_P450_monoxygenase"/>
</dbReference>
<keyword evidence="6 7" id="KW-0349">Heme</keyword>
<dbReference type="OrthoDB" id="1470350at2759"/>
<dbReference type="Proteomes" id="UP000001072">
    <property type="component" value="Unassembled WGS sequence"/>
</dbReference>
<dbReference type="PRINTS" id="PR00463">
    <property type="entry name" value="EP450I"/>
</dbReference>
<protein>
    <submittedName>
        <fullName evidence="8">Cytochrome P450 monooxygenase</fullName>
    </submittedName>
</protein>
<comment type="similarity">
    <text evidence="2 7">Belongs to the cytochrome P450 family.</text>
</comment>
<proteinExistence type="inferred from homology"/>
<dbReference type="eggNOG" id="KOG0157">
    <property type="taxonomic scope" value="Eukaryota"/>
</dbReference>
<keyword evidence="4 7" id="KW-0560">Oxidoreductase</keyword>
<keyword evidence="7 8" id="KW-0503">Monooxygenase</keyword>
<comment type="cofactor">
    <cofactor evidence="1 6">
        <name>heme</name>
        <dbReference type="ChEBI" id="CHEBI:30413"/>
    </cofactor>
</comment>
<reference evidence="9" key="1">
    <citation type="journal article" date="2011" name="Proc. Natl. Acad. Sci. U.S.A.">
        <title>Obligate biotrophy features unraveled by the genomic analysis of rust fungi.</title>
        <authorList>
            <person name="Duplessis S."/>
            <person name="Cuomo C.A."/>
            <person name="Lin Y.-C."/>
            <person name="Aerts A."/>
            <person name="Tisserant E."/>
            <person name="Veneault-Fourrey C."/>
            <person name="Joly D.L."/>
            <person name="Hacquard S."/>
            <person name="Amselem J."/>
            <person name="Cantarel B.L."/>
            <person name="Chiu R."/>
            <person name="Coutinho P.M."/>
            <person name="Feau N."/>
            <person name="Field M."/>
            <person name="Frey P."/>
            <person name="Gelhaye E."/>
            <person name="Goldberg J."/>
            <person name="Grabherr M.G."/>
            <person name="Kodira C.D."/>
            <person name="Kohler A."/>
            <person name="Kuees U."/>
            <person name="Lindquist E.A."/>
            <person name="Lucas S.M."/>
            <person name="Mago R."/>
            <person name="Mauceli E."/>
            <person name="Morin E."/>
            <person name="Murat C."/>
            <person name="Pangilinan J.L."/>
            <person name="Park R."/>
            <person name="Pearson M."/>
            <person name="Quesneville H."/>
            <person name="Rouhier N."/>
            <person name="Sakthikumar S."/>
            <person name="Salamov A.A."/>
            <person name="Schmutz J."/>
            <person name="Selles B."/>
            <person name="Shapiro H."/>
            <person name="Tanguay P."/>
            <person name="Tuskan G.A."/>
            <person name="Henrissat B."/>
            <person name="Van de Peer Y."/>
            <person name="Rouze P."/>
            <person name="Ellis J.G."/>
            <person name="Dodds P.N."/>
            <person name="Schein J.E."/>
            <person name="Zhong S."/>
            <person name="Hamelin R.C."/>
            <person name="Grigoriev I.V."/>
            <person name="Szabo L.J."/>
            <person name="Martin F."/>
        </authorList>
    </citation>
    <scope>NUCLEOTIDE SEQUENCE [LARGE SCALE GENOMIC DNA]</scope>
    <source>
        <strain evidence="9">98AG31 / pathotype 3-4-7</strain>
    </source>
</reference>
<dbReference type="EMBL" id="GL883163">
    <property type="protein sequence ID" value="EGF99140.1"/>
    <property type="molecule type" value="Genomic_DNA"/>
</dbReference>
<evidence type="ECO:0000313" key="9">
    <source>
        <dbReference type="Proteomes" id="UP000001072"/>
    </source>
</evidence>
<evidence type="ECO:0000256" key="5">
    <source>
        <dbReference type="ARBA" id="ARBA00023004"/>
    </source>
</evidence>
<evidence type="ECO:0000313" key="8">
    <source>
        <dbReference type="EMBL" id="EGF99140.1"/>
    </source>
</evidence>
<dbReference type="InterPro" id="IPR001128">
    <property type="entry name" value="Cyt_P450"/>
</dbReference>
<dbReference type="GO" id="GO:0016705">
    <property type="term" value="F:oxidoreductase activity, acting on paired donors, with incorporation or reduction of molecular oxygen"/>
    <property type="evidence" value="ECO:0007669"/>
    <property type="project" value="InterPro"/>
</dbReference>
<dbReference type="GO" id="GO:0005506">
    <property type="term" value="F:iron ion binding"/>
    <property type="evidence" value="ECO:0007669"/>
    <property type="project" value="InterPro"/>
</dbReference>
<dbReference type="AlphaFoldDB" id="F4S879"/>
<evidence type="ECO:0000256" key="1">
    <source>
        <dbReference type="ARBA" id="ARBA00001971"/>
    </source>
</evidence>
<dbReference type="PROSITE" id="PS00086">
    <property type="entry name" value="CYTOCHROME_P450"/>
    <property type="match status" value="1"/>
</dbReference>
<dbReference type="SUPFAM" id="SSF48264">
    <property type="entry name" value="Cytochrome P450"/>
    <property type="match status" value="1"/>
</dbReference>
<dbReference type="InParanoid" id="F4S879"/>
<dbReference type="PANTHER" id="PTHR24305">
    <property type="entry name" value="CYTOCHROME P450"/>
    <property type="match status" value="1"/>
</dbReference>
<dbReference type="PRINTS" id="PR00385">
    <property type="entry name" value="P450"/>
</dbReference>
<dbReference type="HOGENOM" id="CLU_001570_5_11_1"/>
<dbReference type="InterPro" id="IPR002401">
    <property type="entry name" value="Cyt_P450_E_grp-I"/>
</dbReference>
<dbReference type="GO" id="GO:0020037">
    <property type="term" value="F:heme binding"/>
    <property type="evidence" value="ECO:0007669"/>
    <property type="project" value="InterPro"/>
</dbReference>
<dbReference type="Gene3D" id="1.10.630.10">
    <property type="entry name" value="Cytochrome P450"/>
    <property type="match status" value="1"/>
</dbReference>
<evidence type="ECO:0000256" key="7">
    <source>
        <dbReference type="RuleBase" id="RU000461"/>
    </source>
</evidence>
<dbReference type="GeneID" id="18926213"/>
<evidence type="ECO:0000256" key="4">
    <source>
        <dbReference type="ARBA" id="ARBA00023002"/>
    </source>
</evidence>
<accession>F4S879</accession>
<sequence>MTLIFQLCLTSSFAIRAFAVLAGGIVLALCWVFLRSTSSPLAAFPGPDPQDWIFGNLLEVFESEHGAPHERWAEKYGHVFVYQCLFGEKRLSTIDAKALNHILLEKAELYPRTPSDLRELDHSLGHGIASAQGEPHRRQKKMLLPFFSPTQLKEASPMFEEKSQQLCSILRQMLEDNDSSSKNDKNMIVDMYAWFNRVTLDIIGQAGFGHSFNSLLGEDHVTRALNRLFCSGAFQYTGITFLIRTAVREFTFLQKFIRTQRTKAMKEALRILTEQGWKIYEARHSEVTSGLEKDKKDLITLLIRENSKTTSGDKLREDEIMSQISTFIAAGSETTATSLSWATWLMTRYPEVQVKLRNELLNALEKCPTGSLEPEMIYSLPYLDAFCREVLRFIPPATSMLRQAISSDQIPLSTPVTLRNGDIVNSIPIQKGQTILIPISAYNRSKSVFGPTADQFDPERWMSKNSEREGDSGVSISGQAVGLWAGLLSFGTGPKSCIGYKFSVMEMKVILAHLLLEFKFEERDPGGGPLIERRANSVVRPRIAGKKNGAEMPLRISFWKQ</sequence>
<evidence type="ECO:0000256" key="2">
    <source>
        <dbReference type="ARBA" id="ARBA00010617"/>
    </source>
</evidence>
<keyword evidence="5 6" id="KW-0408">Iron</keyword>
<evidence type="ECO:0000256" key="3">
    <source>
        <dbReference type="ARBA" id="ARBA00022723"/>
    </source>
</evidence>
<dbReference type="RefSeq" id="XP_007417594.1">
    <property type="nucleotide sequence ID" value="XM_007417532.1"/>
</dbReference>
<dbReference type="PANTHER" id="PTHR24305:SF166">
    <property type="entry name" value="CYTOCHROME P450 12A4, MITOCHONDRIAL-RELATED"/>
    <property type="match status" value="1"/>
</dbReference>
<gene>
    <name evidence="8" type="ORF">MELLADRAFT_118362</name>
</gene>
<feature type="binding site" description="axial binding residue" evidence="6">
    <location>
        <position position="497"/>
    </location>
    <ligand>
        <name>heme</name>
        <dbReference type="ChEBI" id="CHEBI:30413"/>
    </ligand>
    <ligandPart>
        <name>Fe</name>
        <dbReference type="ChEBI" id="CHEBI:18248"/>
    </ligandPart>
</feature>
<keyword evidence="9" id="KW-1185">Reference proteome</keyword>
<dbReference type="GO" id="GO:0004497">
    <property type="term" value="F:monooxygenase activity"/>
    <property type="evidence" value="ECO:0007669"/>
    <property type="project" value="UniProtKB-KW"/>
</dbReference>
<dbReference type="InterPro" id="IPR017972">
    <property type="entry name" value="Cyt_P450_CS"/>
</dbReference>
<dbReference type="VEuPathDB" id="FungiDB:MELLADRAFT_118362"/>
<dbReference type="STRING" id="747676.F4S879"/>
<organism evidence="9">
    <name type="scientific">Melampsora larici-populina (strain 98AG31 / pathotype 3-4-7)</name>
    <name type="common">Poplar leaf rust fungus</name>
    <dbReference type="NCBI Taxonomy" id="747676"/>
    <lineage>
        <taxon>Eukaryota</taxon>
        <taxon>Fungi</taxon>
        <taxon>Dikarya</taxon>
        <taxon>Basidiomycota</taxon>
        <taxon>Pucciniomycotina</taxon>
        <taxon>Pucciniomycetes</taxon>
        <taxon>Pucciniales</taxon>
        <taxon>Melampsoraceae</taxon>
        <taxon>Melampsora</taxon>
    </lineage>
</organism>